<feature type="signal peptide" evidence="1">
    <location>
        <begin position="1"/>
        <end position="18"/>
    </location>
</feature>
<sequence>MRILILLFTISLSFQLFSQQISDTNYKPTLENPEYNLKKGPIVFIDEGHYNFHKKEGKYKPFSNLLENDGYNVTKYIGTFKPNKLSEGKILVISNALNAVNEKKWKLPTPSAFSKEEINILEQWVSEGGSLFLIADHMPMAGAAKDLAAKFGFVFTNGFVFHKKTKGVASFTIKDGSLNTSIMTTGRNSTESISQIKSFTGQAFKIPNDATPILLFSKEYVNYLPEKAWDFTKNTPRNKVNGWSQGAFKKHGKGKIVVFGEAAMFSAQLAGDKKIKVGMNNEEAPENYQLLLNIIHWLDGKME</sequence>
<gene>
    <name evidence="2" type="ORF">V8G56_08570</name>
</gene>
<organism evidence="2 3">
    <name type="scientific">Gaetbulibacter aquiaggeris</name>
    <dbReference type="NCBI Taxonomy" id="1735373"/>
    <lineage>
        <taxon>Bacteria</taxon>
        <taxon>Pseudomonadati</taxon>
        <taxon>Bacteroidota</taxon>
        <taxon>Flavobacteriia</taxon>
        <taxon>Flavobacteriales</taxon>
        <taxon>Flavobacteriaceae</taxon>
        <taxon>Gaetbulibacter</taxon>
    </lineage>
</organism>
<evidence type="ECO:0000313" key="3">
    <source>
        <dbReference type="Proteomes" id="UP001610104"/>
    </source>
</evidence>
<protein>
    <submittedName>
        <fullName evidence="2">DUF4350 domain-containing protein</fullName>
    </submittedName>
</protein>
<accession>A0ABW7MPL8</accession>
<dbReference type="RefSeq" id="WP_395438034.1">
    <property type="nucleotide sequence ID" value="NZ_JBAWKC010000002.1"/>
</dbReference>
<dbReference type="SUPFAM" id="SSF52317">
    <property type="entry name" value="Class I glutamine amidotransferase-like"/>
    <property type="match status" value="1"/>
</dbReference>
<comment type="caution">
    <text evidence="2">The sequence shown here is derived from an EMBL/GenBank/DDBJ whole genome shotgun (WGS) entry which is preliminary data.</text>
</comment>
<dbReference type="EMBL" id="JBAWKC010000002">
    <property type="protein sequence ID" value="MFH6768786.1"/>
    <property type="molecule type" value="Genomic_DNA"/>
</dbReference>
<keyword evidence="3" id="KW-1185">Reference proteome</keyword>
<dbReference type="InterPro" id="IPR029062">
    <property type="entry name" value="Class_I_gatase-like"/>
</dbReference>
<name>A0ABW7MPL8_9FLAO</name>
<proteinExistence type="predicted"/>
<keyword evidence="1" id="KW-0732">Signal</keyword>
<dbReference type="Proteomes" id="UP001610104">
    <property type="component" value="Unassembled WGS sequence"/>
</dbReference>
<feature type="chain" id="PRO_5046637992" evidence="1">
    <location>
        <begin position="19"/>
        <end position="303"/>
    </location>
</feature>
<evidence type="ECO:0000313" key="2">
    <source>
        <dbReference type="EMBL" id="MFH6768786.1"/>
    </source>
</evidence>
<reference evidence="2 3" key="1">
    <citation type="submission" date="2024-02" db="EMBL/GenBank/DDBJ databases">
        <title>A Gaetbulibacter species isolated from tidal flats and genomic insights of their niches.</title>
        <authorList>
            <person name="Ye Y."/>
        </authorList>
    </citation>
    <scope>NUCLEOTIDE SEQUENCE [LARGE SCALE GENOMIC DNA]</scope>
    <source>
        <strain evidence="2 3">KEM-8</strain>
    </source>
</reference>
<evidence type="ECO:0000256" key="1">
    <source>
        <dbReference type="SAM" id="SignalP"/>
    </source>
</evidence>